<keyword evidence="1" id="KW-1133">Transmembrane helix</keyword>
<feature type="transmembrane region" description="Helical" evidence="1">
    <location>
        <begin position="39"/>
        <end position="58"/>
    </location>
</feature>
<accession>A0A510Y7Q9</accession>
<evidence type="ECO:0000313" key="3">
    <source>
        <dbReference type="Proteomes" id="UP000321051"/>
    </source>
</evidence>
<keyword evidence="1" id="KW-0472">Membrane</keyword>
<feature type="transmembrane region" description="Helical" evidence="1">
    <location>
        <begin position="6"/>
        <end position="27"/>
    </location>
</feature>
<organism evidence="2 3">
    <name type="scientific">Marinococcus halophilus</name>
    <dbReference type="NCBI Taxonomy" id="1371"/>
    <lineage>
        <taxon>Bacteria</taxon>
        <taxon>Bacillati</taxon>
        <taxon>Bacillota</taxon>
        <taxon>Bacilli</taxon>
        <taxon>Bacillales</taxon>
        <taxon>Bacillaceae</taxon>
        <taxon>Marinococcus</taxon>
    </lineage>
</organism>
<dbReference type="Proteomes" id="UP000321051">
    <property type="component" value="Unassembled WGS sequence"/>
</dbReference>
<gene>
    <name evidence="2" type="ORF">MHA01_23110</name>
</gene>
<keyword evidence="1" id="KW-0812">Transmembrane</keyword>
<proteinExistence type="predicted"/>
<evidence type="ECO:0000256" key="1">
    <source>
        <dbReference type="SAM" id="Phobius"/>
    </source>
</evidence>
<evidence type="ECO:0000313" key="2">
    <source>
        <dbReference type="EMBL" id="GEK59406.1"/>
    </source>
</evidence>
<name>A0A510Y7Q9_MARHA</name>
<comment type="caution">
    <text evidence="2">The sequence shown here is derived from an EMBL/GenBank/DDBJ whole genome shotgun (WGS) entry which is preliminary data.</text>
</comment>
<protein>
    <submittedName>
        <fullName evidence="2">Uncharacterized protein</fullName>
    </submittedName>
</protein>
<keyword evidence="3" id="KW-1185">Reference proteome</keyword>
<sequence>MEIVMNIFISIYGLQMVLFVPLALFNELAIISDRGMKKYMVSIGVNALFLLLIAVIVTSSNPFI</sequence>
<reference evidence="2 3" key="1">
    <citation type="submission" date="2019-07" db="EMBL/GenBank/DDBJ databases">
        <title>Whole genome shotgun sequence of Marinococcus halophilus NBRC 102359.</title>
        <authorList>
            <person name="Hosoyama A."/>
            <person name="Uohara A."/>
            <person name="Ohji S."/>
            <person name="Ichikawa N."/>
        </authorList>
    </citation>
    <scope>NUCLEOTIDE SEQUENCE [LARGE SCALE GENOMIC DNA]</scope>
    <source>
        <strain evidence="2 3">NBRC 102359</strain>
    </source>
</reference>
<dbReference type="EMBL" id="BJUN01000014">
    <property type="protein sequence ID" value="GEK59406.1"/>
    <property type="molecule type" value="Genomic_DNA"/>
</dbReference>
<dbReference type="AlphaFoldDB" id="A0A510Y7Q9"/>